<evidence type="ECO:0000256" key="2">
    <source>
        <dbReference type="ARBA" id="ARBA00022737"/>
    </source>
</evidence>
<dbReference type="GeneID" id="100375441"/>
<dbReference type="InterPro" id="IPR015915">
    <property type="entry name" value="Kelch-typ_b-propeller"/>
</dbReference>
<dbReference type="InterPro" id="IPR011705">
    <property type="entry name" value="BACK"/>
</dbReference>
<dbReference type="RefSeq" id="XP_002739148.2">
    <property type="nucleotide sequence ID" value="XM_002739102.2"/>
</dbReference>
<dbReference type="SMART" id="SM00612">
    <property type="entry name" value="Kelch"/>
    <property type="match status" value="4"/>
</dbReference>
<sequence length="559" mass="63595">MILQVENKVFKAHRNVLAAWSPYFDTMCYSGMEEGLRNMATIECTTADAMEEILNYIYTGEICISSDNVEPILRGADHFLIPALREYCCEFLSKKMDASNCLVVKQLADLYRFGELYNRSSEFVRNQFMHVITDGNDDLMALTVDQLIDLITDEKLRVEKEESIYELVLKWTKFDLASRKEYFPELLSHVRLPQLNRQYLMSYVEVEELIRENPKCMALFADAKHQTDTTRRSYCSDSPVLKPRKGRLTDVVVITGGVSTNGPLAETFGYIIEEDRWTALPGLPNELRFHAASTLHSCMYVAGGSSNGLVSNKVHRYDPVTNSWTNTAFMQTPREYLALAACNGCLYAMGGIRWDNVLRSVEKYDPELDKWTFVAPVSTPRYAMHLVTIDDRYIYAIGGRDGTRQPVTTVERYDTETDEWCTLQSFPVDGQPWEFPVVESQGDKIFVTDLATKALCFNTERKCWTQEIHNFASLPERTCFTYCTLDRIVFVFGGWKSHVDNPYTSNSTLPTDACIYNSVLGLWSSISSPPASTLASACCVLQIPYEFLMDAPPPSIHSY</sequence>
<dbReference type="PANTHER" id="PTHR45632">
    <property type="entry name" value="LD33804P"/>
    <property type="match status" value="1"/>
</dbReference>
<dbReference type="SMART" id="SM00225">
    <property type="entry name" value="BTB"/>
    <property type="match status" value="1"/>
</dbReference>
<dbReference type="SMART" id="SM00875">
    <property type="entry name" value="BACK"/>
    <property type="match status" value="1"/>
</dbReference>
<dbReference type="Gene3D" id="1.25.40.420">
    <property type="match status" value="1"/>
</dbReference>
<accession>A0ABM0GWX4</accession>
<reference evidence="5" key="1">
    <citation type="submission" date="2025-08" db="UniProtKB">
        <authorList>
            <consortium name="RefSeq"/>
        </authorList>
    </citation>
    <scope>IDENTIFICATION</scope>
    <source>
        <tissue evidence="5">Testes</tissue>
    </source>
</reference>
<keyword evidence="4" id="KW-1185">Reference proteome</keyword>
<proteinExistence type="predicted"/>
<organism evidence="4 5">
    <name type="scientific">Saccoglossus kowalevskii</name>
    <name type="common">Acorn worm</name>
    <dbReference type="NCBI Taxonomy" id="10224"/>
    <lineage>
        <taxon>Eukaryota</taxon>
        <taxon>Metazoa</taxon>
        <taxon>Hemichordata</taxon>
        <taxon>Enteropneusta</taxon>
        <taxon>Harrimaniidae</taxon>
        <taxon>Saccoglossus</taxon>
    </lineage>
</organism>
<protein>
    <submittedName>
        <fullName evidence="5">Kelch-like protein 3-like</fullName>
    </submittedName>
</protein>
<dbReference type="Gene3D" id="2.120.10.80">
    <property type="entry name" value="Kelch-type beta propeller"/>
    <property type="match status" value="2"/>
</dbReference>
<dbReference type="InterPro" id="IPR006652">
    <property type="entry name" value="Kelch_1"/>
</dbReference>
<feature type="domain" description="BTB" evidence="3">
    <location>
        <begin position="1"/>
        <end position="66"/>
    </location>
</feature>
<keyword evidence="2" id="KW-0677">Repeat</keyword>
<keyword evidence="1" id="KW-0880">Kelch repeat</keyword>
<dbReference type="PANTHER" id="PTHR45632:SF30">
    <property type="entry name" value="BTB DOMAIN-CONTAINING PROTEIN"/>
    <property type="match status" value="1"/>
</dbReference>
<name>A0ABM0GWX4_SACKO</name>
<dbReference type="PROSITE" id="PS50097">
    <property type="entry name" value="BTB"/>
    <property type="match status" value="1"/>
</dbReference>
<dbReference type="SUPFAM" id="SSF54695">
    <property type="entry name" value="POZ domain"/>
    <property type="match status" value="1"/>
</dbReference>
<dbReference type="Pfam" id="PF13964">
    <property type="entry name" value="Beta-prop_Calicin"/>
    <property type="match status" value="1"/>
</dbReference>
<dbReference type="Gene3D" id="3.30.710.10">
    <property type="entry name" value="Potassium Channel Kv1.1, Chain A"/>
    <property type="match status" value="1"/>
</dbReference>
<evidence type="ECO:0000313" key="4">
    <source>
        <dbReference type="Proteomes" id="UP000694865"/>
    </source>
</evidence>
<evidence type="ECO:0000313" key="5">
    <source>
        <dbReference type="RefSeq" id="XP_002739148.2"/>
    </source>
</evidence>
<evidence type="ECO:0000259" key="3">
    <source>
        <dbReference type="PROSITE" id="PS50097"/>
    </source>
</evidence>
<gene>
    <name evidence="5" type="primary">LOC100375441</name>
</gene>
<dbReference type="PIRSF" id="PIRSF037037">
    <property type="entry name" value="Kelch-like_protein_gigaxonin"/>
    <property type="match status" value="1"/>
</dbReference>
<dbReference type="InterPro" id="IPR000210">
    <property type="entry name" value="BTB/POZ_dom"/>
</dbReference>
<dbReference type="InterPro" id="IPR017096">
    <property type="entry name" value="BTB-kelch_protein"/>
</dbReference>
<dbReference type="Proteomes" id="UP000694865">
    <property type="component" value="Unplaced"/>
</dbReference>
<dbReference type="SUPFAM" id="SSF117281">
    <property type="entry name" value="Kelch motif"/>
    <property type="match status" value="1"/>
</dbReference>
<dbReference type="Pfam" id="PF00651">
    <property type="entry name" value="BTB"/>
    <property type="match status" value="1"/>
</dbReference>
<evidence type="ECO:0000256" key="1">
    <source>
        <dbReference type="ARBA" id="ARBA00022441"/>
    </source>
</evidence>
<dbReference type="CDD" id="cd18186">
    <property type="entry name" value="BTB_POZ_ZBTB_KLHL-like"/>
    <property type="match status" value="1"/>
</dbReference>
<dbReference type="InterPro" id="IPR011333">
    <property type="entry name" value="SKP1/BTB/POZ_sf"/>
</dbReference>
<dbReference type="Pfam" id="PF07707">
    <property type="entry name" value="BACK"/>
    <property type="match status" value="1"/>
</dbReference>